<dbReference type="InterPro" id="IPR009959">
    <property type="entry name" value="Cyclase_SnoaL-like"/>
</dbReference>
<evidence type="ECO:0008006" key="3">
    <source>
        <dbReference type="Google" id="ProtNLM"/>
    </source>
</evidence>
<sequence>MESTVAAISIMYFSIYDFIYRHVIYHFSTIGSVQRLQIIKTNGNGNTNMNIGKEDPRLQPLHLGDRLVVQKPLSRRGRGPGLLILTSESYSPRVERKTLDPEPCQKWAEEGFVVVNVTIPDQELKAGQTSLESYLDSGLQALKSSPECTDPDKLGLIFYPEHLDGSVHTNSVLKWIRQGIFLVAIVFTDNTERLIEYLKHASMPSLMVHSPKSLHNLSLRAGDVAHIYDATESSNFILPSHSAYDPGAAGVAHTRSLGFIKKHLGGPIFDLEAIWDEHTLYEFGERNVEKTMSTMVDQPYVNHIPTMTGGIGRGPLTEFYSNHFVFNNPEDTKLELVSRTVGVDRVIDEFIFSFTHDRVIDWLLPGVPPTHKHVRIPFTSVVNVRGDRLYHEHIAWDQATVLRQLGLLPEYLPFPYPLPDGRLPAKGKRFEYRVPTAGVETAQKLIDESSVISNGLFGFDIREVDDL</sequence>
<keyword evidence="2" id="KW-1185">Reference proteome</keyword>
<proteinExistence type="predicted"/>
<dbReference type="Gene3D" id="3.10.450.50">
    <property type="match status" value="1"/>
</dbReference>
<name>A0A5M9JG17_MONFR</name>
<organism evidence="1 2">
    <name type="scientific">Monilinia fructicola</name>
    <name type="common">Brown rot fungus</name>
    <name type="synonym">Ciboria fructicola</name>
    <dbReference type="NCBI Taxonomy" id="38448"/>
    <lineage>
        <taxon>Eukaryota</taxon>
        <taxon>Fungi</taxon>
        <taxon>Dikarya</taxon>
        <taxon>Ascomycota</taxon>
        <taxon>Pezizomycotina</taxon>
        <taxon>Leotiomycetes</taxon>
        <taxon>Helotiales</taxon>
        <taxon>Sclerotiniaceae</taxon>
        <taxon>Monilinia</taxon>
    </lineage>
</organism>
<dbReference type="VEuPathDB" id="FungiDB:MFRU_010g02660"/>
<comment type="caution">
    <text evidence="1">The sequence shown here is derived from an EMBL/GenBank/DDBJ whole genome shotgun (WGS) entry which is preliminary data.</text>
</comment>
<dbReference type="SUPFAM" id="SSF54427">
    <property type="entry name" value="NTF2-like"/>
    <property type="match status" value="1"/>
</dbReference>
<gene>
    <name evidence="1" type="ORF">EYC84_008075</name>
</gene>
<dbReference type="AlphaFoldDB" id="A0A5M9JG17"/>
<dbReference type="PANTHER" id="PTHR38436:SF3">
    <property type="entry name" value="CARBOXYMETHYLENEBUTENOLIDASE-RELATED"/>
    <property type="match status" value="1"/>
</dbReference>
<dbReference type="PANTHER" id="PTHR38436">
    <property type="entry name" value="POLYKETIDE CYCLASE SNOAL-LIKE DOMAIN"/>
    <property type="match status" value="1"/>
</dbReference>
<evidence type="ECO:0000313" key="1">
    <source>
        <dbReference type="EMBL" id="KAA8567600.1"/>
    </source>
</evidence>
<dbReference type="InterPro" id="IPR032710">
    <property type="entry name" value="NTF2-like_dom_sf"/>
</dbReference>
<accession>A0A5M9JG17</accession>
<protein>
    <recommendedName>
        <fullName evidence="3">Carboxymethylenebutenolidase</fullName>
    </recommendedName>
</protein>
<dbReference type="GO" id="GO:0030638">
    <property type="term" value="P:polyketide metabolic process"/>
    <property type="evidence" value="ECO:0007669"/>
    <property type="project" value="InterPro"/>
</dbReference>
<dbReference type="Proteomes" id="UP000322873">
    <property type="component" value="Unassembled WGS sequence"/>
</dbReference>
<evidence type="ECO:0000313" key="2">
    <source>
        <dbReference type="Proteomes" id="UP000322873"/>
    </source>
</evidence>
<reference evidence="1 2" key="1">
    <citation type="submission" date="2019-06" db="EMBL/GenBank/DDBJ databases">
        <title>Genome Sequence of the Brown Rot Fungal Pathogen Monilinia fructicola.</title>
        <authorList>
            <person name="De Miccolis Angelini R.M."/>
            <person name="Landi L."/>
            <person name="Abate D."/>
            <person name="Pollastro S."/>
            <person name="Romanazzi G."/>
            <person name="Faretra F."/>
        </authorList>
    </citation>
    <scope>NUCLEOTIDE SEQUENCE [LARGE SCALE GENOMIC DNA]</scope>
    <source>
        <strain evidence="1 2">Mfrc123</strain>
    </source>
</reference>
<dbReference type="EMBL" id="VICG01000010">
    <property type="protein sequence ID" value="KAA8567600.1"/>
    <property type="molecule type" value="Genomic_DNA"/>
</dbReference>